<keyword evidence="4 5" id="KW-0687">Ribonucleoprotein</keyword>
<evidence type="ECO:0000313" key="9">
    <source>
        <dbReference type="EMBL" id="KAG5190618.1"/>
    </source>
</evidence>
<dbReference type="Gene3D" id="3.30.230.10">
    <property type="match status" value="1"/>
</dbReference>
<evidence type="ECO:0000256" key="7">
    <source>
        <dbReference type="SAM" id="MobiDB-lite"/>
    </source>
</evidence>
<dbReference type="GO" id="GO:0006412">
    <property type="term" value="P:translation"/>
    <property type="evidence" value="ECO:0007669"/>
    <property type="project" value="InterPro"/>
</dbReference>
<dbReference type="InterPro" id="IPR013810">
    <property type="entry name" value="Ribosomal_uS5_N"/>
</dbReference>
<dbReference type="EMBL" id="JAFCMP010000031">
    <property type="protein sequence ID" value="KAG5190618.1"/>
    <property type="molecule type" value="Genomic_DNA"/>
</dbReference>
<evidence type="ECO:0000259" key="8">
    <source>
        <dbReference type="PROSITE" id="PS50881"/>
    </source>
</evidence>
<dbReference type="Pfam" id="PF00333">
    <property type="entry name" value="Ribosomal_S5"/>
    <property type="match status" value="1"/>
</dbReference>
<evidence type="ECO:0000256" key="2">
    <source>
        <dbReference type="ARBA" id="ARBA00008945"/>
    </source>
</evidence>
<evidence type="ECO:0000256" key="3">
    <source>
        <dbReference type="ARBA" id="ARBA00022980"/>
    </source>
</evidence>
<dbReference type="GO" id="GO:1990904">
    <property type="term" value="C:ribonucleoprotein complex"/>
    <property type="evidence" value="ECO:0007669"/>
    <property type="project" value="UniProtKB-UniRule"/>
</dbReference>
<organism evidence="9 10">
    <name type="scientific">Tribonema minus</name>
    <dbReference type="NCBI Taxonomy" id="303371"/>
    <lineage>
        <taxon>Eukaryota</taxon>
        <taxon>Sar</taxon>
        <taxon>Stramenopiles</taxon>
        <taxon>Ochrophyta</taxon>
        <taxon>PX clade</taxon>
        <taxon>Xanthophyceae</taxon>
        <taxon>Tribonematales</taxon>
        <taxon>Tribonemataceae</taxon>
        <taxon>Tribonema</taxon>
    </lineage>
</organism>
<feature type="domain" description="S5 DRBM" evidence="8">
    <location>
        <begin position="111"/>
        <end position="174"/>
    </location>
</feature>
<name>A0A835ZCM9_9STRA</name>
<feature type="region of interest" description="Disordered" evidence="7">
    <location>
        <begin position="26"/>
        <end position="67"/>
    </location>
</feature>
<evidence type="ECO:0000256" key="5">
    <source>
        <dbReference type="PROSITE-ProRule" id="PRU00268"/>
    </source>
</evidence>
<evidence type="ECO:0000256" key="6">
    <source>
        <dbReference type="RuleBase" id="RU003823"/>
    </source>
</evidence>
<dbReference type="GO" id="GO:0005840">
    <property type="term" value="C:ribosome"/>
    <property type="evidence" value="ECO:0007669"/>
    <property type="project" value="UniProtKB-KW"/>
</dbReference>
<dbReference type="PROSITE" id="PS50881">
    <property type="entry name" value="S5_DSRBD"/>
    <property type="match status" value="1"/>
</dbReference>
<dbReference type="InterPro" id="IPR000851">
    <property type="entry name" value="Ribosomal_uS5"/>
</dbReference>
<reference evidence="9" key="1">
    <citation type="submission" date="2021-02" db="EMBL/GenBank/DDBJ databases">
        <title>First Annotated Genome of the Yellow-green Alga Tribonema minus.</title>
        <authorList>
            <person name="Mahan K.M."/>
        </authorList>
    </citation>
    <scope>NUCLEOTIDE SEQUENCE</scope>
    <source>
        <strain evidence="9">UTEX B ZZ1240</strain>
    </source>
</reference>
<dbReference type="OrthoDB" id="309483at2759"/>
<evidence type="ECO:0000256" key="1">
    <source>
        <dbReference type="ARBA" id="ARBA00004474"/>
    </source>
</evidence>
<dbReference type="InterPro" id="IPR005324">
    <property type="entry name" value="Ribosomal_uS5_C"/>
</dbReference>
<gene>
    <name evidence="9" type="ORF">JKP88DRAFT_14202</name>
</gene>
<comment type="similarity">
    <text evidence="2 6">Belongs to the universal ribosomal protein uS5 family.</text>
</comment>
<evidence type="ECO:0000256" key="4">
    <source>
        <dbReference type="ARBA" id="ARBA00023274"/>
    </source>
</evidence>
<accession>A0A835ZCM9</accession>
<comment type="subcellular location">
    <subcellularLocation>
        <location evidence="1">Plastid</location>
    </subcellularLocation>
</comment>
<keyword evidence="10" id="KW-1185">Reference proteome</keyword>
<dbReference type="GO" id="GO:0009536">
    <property type="term" value="C:plastid"/>
    <property type="evidence" value="ECO:0007669"/>
    <property type="project" value="UniProtKB-SubCell"/>
</dbReference>
<evidence type="ECO:0000313" key="10">
    <source>
        <dbReference type="Proteomes" id="UP000664859"/>
    </source>
</evidence>
<dbReference type="Pfam" id="PF03719">
    <property type="entry name" value="Ribosomal_S5_C"/>
    <property type="match status" value="1"/>
</dbReference>
<keyword evidence="3 5" id="KW-0689">Ribosomal protein</keyword>
<proteinExistence type="inferred from homology"/>
<dbReference type="PANTHER" id="PTHR48277:SF1">
    <property type="entry name" value="MITOCHONDRIAL RIBOSOMAL PROTEIN S5"/>
    <property type="match status" value="1"/>
</dbReference>
<dbReference type="InterPro" id="IPR020568">
    <property type="entry name" value="Ribosomal_Su5_D2-typ_SF"/>
</dbReference>
<dbReference type="Proteomes" id="UP000664859">
    <property type="component" value="Unassembled WGS sequence"/>
</dbReference>
<dbReference type="SUPFAM" id="SSF54211">
    <property type="entry name" value="Ribosomal protein S5 domain 2-like"/>
    <property type="match status" value="1"/>
</dbReference>
<dbReference type="PANTHER" id="PTHR48277">
    <property type="entry name" value="MITOCHONDRIAL RIBOSOMAL PROTEIN S5"/>
    <property type="match status" value="1"/>
</dbReference>
<dbReference type="InterPro" id="IPR014721">
    <property type="entry name" value="Ribsml_uS5_D2-typ_fold_subgr"/>
</dbReference>
<sequence>MGLALDPAAEARFAAWEARVRELGDDLAEPGLPDDLAEAWDVPPLAPPPPNQVAKEQRRAAAAARAGRYQLLSDEDESDHGSDFDANAADVDAEMVGEDGEDLVDYGTGDWVEHLVMQDRTQKITKSGQIMSYRTLVTVGNANGTGGFGMGKGAEPQQSVVRAFRDARRSLIYVERYKMSGLLYPLYGEHNNLKVYIYPTRPGSGLRAGDIIEGILEGFGIADATAKAYGKRHPYSVVRATFNALLGHEGLHDVAMRRGARILSVHKTLLGRHHRDDPRYY</sequence>
<dbReference type="AlphaFoldDB" id="A0A835ZCM9"/>
<dbReference type="GO" id="GO:0003723">
    <property type="term" value="F:RNA binding"/>
    <property type="evidence" value="ECO:0007669"/>
    <property type="project" value="InterPro"/>
</dbReference>
<dbReference type="FunFam" id="3.30.230.10:FF:000002">
    <property type="entry name" value="30S ribosomal protein S5"/>
    <property type="match status" value="1"/>
</dbReference>
<protein>
    <submittedName>
        <fullName evidence="9">Ribosomal protein S5, C-terminal domain-containing protein</fullName>
    </submittedName>
</protein>
<comment type="caution">
    <text evidence="9">The sequence shown here is derived from an EMBL/GenBank/DDBJ whole genome shotgun (WGS) entry which is preliminary data.</text>
</comment>
<dbReference type="SUPFAM" id="SSF54768">
    <property type="entry name" value="dsRNA-binding domain-like"/>
    <property type="match status" value="1"/>
</dbReference>
<dbReference type="GO" id="GO:0003735">
    <property type="term" value="F:structural constituent of ribosome"/>
    <property type="evidence" value="ECO:0007669"/>
    <property type="project" value="UniProtKB-UniRule"/>
</dbReference>
<dbReference type="Gene3D" id="3.30.160.20">
    <property type="match status" value="1"/>
</dbReference>